<dbReference type="HAMAP" id="MF_00404">
    <property type="entry name" value="OadG"/>
    <property type="match status" value="1"/>
</dbReference>
<gene>
    <name evidence="16" type="primary">oadG</name>
    <name evidence="18" type="ORF">I0D00_14460</name>
</gene>
<keyword evidence="19" id="KW-1185">Reference proteome</keyword>
<dbReference type="EC" id="7.2.4.2" evidence="16"/>
<comment type="cofactor">
    <cofactor evidence="1 16 17">
        <name>Na(+)</name>
        <dbReference type="ChEBI" id="CHEBI:29101"/>
    </cofactor>
</comment>
<comment type="catalytic activity">
    <reaction evidence="15 16 17">
        <text>oxaloacetate + 2 Na(+)(in) + H(+) = pyruvate + 2 Na(+)(out) + CO2</text>
        <dbReference type="Rhea" id="RHEA:57724"/>
        <dbReference type="ChEBI" id="CHEBI:15361"/>
        <dbReference type="ChEBI" id="CHEBI:15378"/>
        <dbReference type="ChEBI" id="CHEBI:16452"/>
        <dbReference type="ChEBI" id="CHEBI:16526"/>
        <dbReference type="ChEBI" id="CHEBI:29101"/>
        <dbReference type="EC" id="7.2.4.2"/>
    </reaction>
</comment>
<comment type="caution">
    <text evidence="18">The sequence shown here is derived from an EMBL/GenBank/DDBJ whole genome shotgun (WGS) entry which is preliminary data.</text>
</comment>
<evidence type="ECO:0000256" key="11">
    <source>
        <dbReference type="ARBA" id="ARBA00023053"/>
    </source>
</evidence>
<keyword evidence="11 16" id="KW-0915">Sodium</keyword>
<evidence type="ECO:0000256" key="3">
    <source>
        <dbReference type="ARBA" id="ARBA00004162"/>
    </source>
</evidence>
<evidence type="ECO:0000256" key="2">
    <source>
        <dbReference type="ARBA" id="ARBA00003002"/>
    </source>
</evidence>
<evidence type="ECO:0000313" key="18">
    <source>
        <dbReference type="EMBL" id="MBS7663135.1"/>
    </source>
</evidence>
<keyword evidence="10 16" id="KW-1133">Transmembrane helix</keyword>
<organism evidence="18 19">
    <name type="scientific">Pseudomonas lalucatii</name>
    <dbReference type="NCBI Taxonomy" id="1424203"/>
    <lineage>
        <taxon>Bacteria</taxon>
        <taxon>Pseudomonadati</taxon>
        <taxon>Pseudomonadota</taxon>
        <taxon>Gammaproteobacteria</taxon>
        <taxon>Pseudomonadales</taxon>
        <taxon>Pseudomonadaceae</taxon>
        <taxon>Pseudomonas</taxon>
    </lineage>
</organism>
<protein>
    <recommendedName>
        <fullName evidence="16">Probable oxaloacetate decarboxylase gamma chain</fullName>
        <ecNumber evidence="16">7.2.4.2</ecNumber>
    </recommendedName>
</protein>
<keyword evidence="6 16" id="KW-0813">Transport</keyword>
<evidence type="ECO:0000256" key="7">
    <source>
        <dbReference type="ARBA" id="ARBA00022475"/>
    </source>
</evidence>
<evidence type="ECO:0000256" key="8">
    <source>
        <dbReference type="ARBA" id="ARBA00022692"/>
    </source>
</evidence>
<accession>A0ABS5Q2Z5</accession>
<dbReference type="Pfam" id="PF04277">
    <property type="entry name" value="OAD_gamma"/>
    <property type="match status" value="1"/>
</dbReference>
<dbReference type="Proteomes" id="UP001196601">
    <property type="component" value="Unassembled WGS sequence"/>
</dbReference>
<keyword evidence="12 16" id="KW-0406">Ion transport</keyword>
<evidence type="ECO:0000256" key="12">
    <source>
        <dbReference type="ARBA" id="ARBA00023065"/>
    </source>
</evidence>
<dbReference type="InterPro" id="IPR005899">
    <property type="entry name" value="Na_pump_deCOase"/>
</dbReference>
<evidence type="ECO:0000256" key="17">
    <source>
        <dbReference type="RuleBase" id="RU004278"/>
    </source>
</evidence>
<comment type="function">
    <text evidence="2 16 17">Catalyzes the decarboxylation of oxaloacetate coupled to Na(+) translocation.</text>
</comment>
<comment type="subcellular location">
    <subcellularLocation>
        <location evidence="3 16 17">Cell membrane</location>
        <topology evidence="3 16 17">Single-pass membrane protein</topology>
    </subcellularLocation>
</comment>
<evidence type="ECO:0000313" key="19">
    <source>
        <dbReference type="Proteomes" id="UP001196601"/>
    </source>
</evidence>
<keyword evidence="13 16" id="KW-0472">Membrane</keyword>
<dbReference type="RefSeq" id="WP_213640545.1">
    <property type="nucleotide sequence ID" value="NZ_JADPMV010000002.1"/>
</dbReference>
<evidence type="ECO:0000256" key="15">
    <source>
        <dbReference type="ARBA" id="ARBA00048176"/>
    </source>
</evidence>
<evidence type="ECO:0000256" key="5">
    <source>
        <dbReference type="ARBA" id="ARBA00011869"/>
    </source>
</evidence>
<reference evidence="18 19" key="1">
    <citation type="journal article" date="2021" name="Syst. Appl. Microbiol.">
        <title>Pseudomonas lalucatii sp. nov. isolated from Vallgornera, a karstic cave in Mallorca, Western Mediterranean.</title>
        <authorList>
            <person name="Busquets A."/>
            <person name="Mulet M."/>
            <person name="Gomila M."/>
            <person name="Garcia-Valdes E."/>
        </authorList>
    </citation>
    <scope>NUCLEOTIDE SEQUENCE [LARGE SCALE GENOMIC DNA]</scope>
    <source>
        <strain evidence="18 19">R1b54</strain>
    </source>
</reference>
<dbReference type="EMBL" id="JADPMV010000002">
    <property type="protein sequence ID" value="MBS7663135.1"/>
    <property type="molecule type" value="Genomic_DNA"/>
</dbReference>
<evidence type="ECO:0000256" key="9">
    <source>
        <dbReference type="ARBA" id="ARBA00022967"/>
    </source>
</evidence>
<evidence type="ECO:0000256" key="16">
    <source>
        <dbReference type="HAMAP-Rule" id="MF_00404"/>
    </source>
</evidence>
<evidence type="ECO:0000256" key="13">
    <source>
        <dbReference type="ARBA" id="ARBA00023136"/>
    </source>
</evidence>
<name>A0ABS5Q2Z5_9PSED</name>
<comment type="subunit">
    <text evidence="5 16">Heterotrimer of an alpha, a beta and a gamma subunit.</text>
</comment>
<evidence type="ECO:0000256" key="10">
    <source>
        <dbReference type="ARBA" id="ARBA00022989"/>
    </source>
</evidence>
<keyword evidence="14 16" id="KW-0739">Sodium transport</keyword>
<sequence length="84" mass="9011">MTPSQLLLEGVELMLFGMGFVFVFLVLLILSIRLMAHLLGRFSAPAPQRAAVAPAAPKALEQAPSPDVLAAIQAAIHQHRARRG</sequence>
<evidence type="ECO:0000256" key="4">
    <source>
        <dbReference type="ARBA" id="ARBA00005844"/>
    </source>
</evidence>
<evidence type="ECO:0000256" key="6">
    <source>
        <dbReference type="ARBA" id="ARBA00022448"/>
    </source>
</evidence>
<keyword evidence="8 16" id="KW-0812">Transmembrane</keyword>
<dbReference type="NCBIfam" id="TIGR01195">
    <property type="entry name" value="oadG_fam"/>
    <property type="match status" value="1"/>
</dbReference>
<feature type="transmembrane region" description="Helical" evidence="16 17">
    <location>
        <begin position="13"/>
        <end position="32"/>
    </location>
</feature>
<keyword evidence="7 16" id="KW-1003">Cell membrane</keyword>
<dbReference type="InterPro" id="IPR023424">
    <property type="entry name" value="OadG"/>
</dbReference>
<keyword evidence="9 16" id="KW-1278">Translocase</keyword>
<evidence type="ECO:0000256" key="1">
    <source>
        <dbReference type="ARBA" id="ARBA00001959"/>
    </source>
</evidence>
<evidence type="ECO:0000256" key="14">
    <source>
        <dbReference type="ARBA" id="ARBA00023201"/>
    </source>
</evidence>
<comment type="similarity">
    <text evidence="4 16 17">Belongs to the OadG family.</text>
</comment>
<proteinExistence type="inferred from homology"/>